<comment type="pathway">
    <text evidence="1 11">Purine metabolism; IMP biosynthesis via de novo pathway; 5-amino-1-(5-phospho-D-ribosyl)imidazole-4-carboxamide from 5-amino-1-(5-phospho-D-ribosyl)imidazole-4-carboxylate: step 1/2.</text>
</comment>
<comment type="similarity">
    <text evidence="2 11">Belongs to the SAICAR synthetase family.</text>
</comment>
<dbReference type="Gene3D" id="3.30.470.20">
    <property type="entry name" value="ATP-grasp fold, B domain"/>
    <property type="match status" value="1"/>
</dbReference>
<name>A0A9D2QZ15_9FIRM</name>
<dbReference type="PANTHER" id="PTHR43700">
    <property type="entry name" value="PHOSPHORIBOSYLAMINOIMIDAZOLE-SUCCINOCARBOXAMIDE SYNTHASE"/>
    <property type="match status" value="1"/>
</dbReference>
<evidence type="ECO:0000256" key="2">
    <source>
        <dbReference type="ARBA" id="ARBA00010190"/>
    </source>
</evidence>
<dbReference type="PROSITE" id="PS01058">
    <property type="entry name" value="SAICAR_SYNTHETASE_2"/>
    <property type="match status" value="1"/>
</dbReference>
<evidence type="ECO:0000313" key="13">
    <source>
        <dbReference type="EMBL" id="HJD32318.1"/>
    </source>
</evidence>
<organism evidence="13 14">
    <name type="scientific">Candidatus Eisenbergiella stercorigallinarum</name>
    <dbReference type="NCBI Taxonomy" id="2838557"/>
    <lineage>
        <taxon>Bacteria</taxon>
        <taxon>Bacillati</taxon>
        <taxon>Bacillota</taxon>
        <taxon>Clostridia</taxon>
        <taxon>Lachnospirales</taxon>
        <taxon>Lachnospiraceae</taxon>
        <taxon>Eisenbergiella</taxon>
    </lineage>
</organism>
<keyword evidence="6 11" id="KW-0547">Nucleotide-binding</keyword>
<dbReference type="GO" id="GO:0006189">
    <property type="term" value="P:'de novo' IMP biosynthetic process"/>
    <property type="evidence" value="ECO:0007669"/>
    <property type="project" value="UniProtKB-UniRule"/>
</dbReference>
<dbReference type="EC" id="6.3.2.6" evidence="3 11"/>
<evidence type="ECO:0000256" key="4">
    <source>
        <dbReference type="ARBA" id="ARBA00016460"/>
    </source>
</evidence>
<accession>A0A9D2QZ15</accession>
<dbReference type="Proteomes" id="UP000823851">
    <property type="component" value="Unassembled WGS sequence"/>
</dbReference>
<reference evidence="13" key="2">
    <citation type="submission" date="2021-04" db="EMBL/GenBank/DDBJ databases">
        <authorList>
            <person name="Gilroy R."/>
        </authorList>
    </citation>
    <scope>NUCLEOTIDE SEQUENCE</scope>
    <source>
        <strain evidence="13">ChiHjej8B7-25341</strain>
    </source>
</reference>
<evidence type="ECO:0000256" key="8">
    <source>
        <dbReference type="ARBA" id="ARBA00022840"/>
    </source>
</evidence>
<dbReference type="InterPro" id="IPR001636">
    <property type="entry name" value="SAICAR_synth"/>
</dbReference>
<protein>
    <recommendedName>
        <fullName evidence="4 11">Phosphoribosylaminoimidazole-succinocarboxamide synthase</fullName>
        <ecNumber evidence="3 11">6.3.2.6</ecNumber>
    </recommendedName>
    <alternativeName>
        <fullName evidence="9 11">SAICAR synthetase</fullName>
    </alternativeName>
</protein>
<keyword evidence="5 11" id="KW-0436">Ligase</keyword>
<dbReference type="GO" id="GO:0005524">
    <property type="term" value="F:ATP binding"/>
    <property type="evidence" value="ECO:0007669"/>
    <property type="project" value="UniProtKB-KW"/>
</dbReference>
<evidence type="ECO:0000256" key="10">
    <source>
        <dbReference type="ARBA" id="ARBA00048475"/>
    </source>
</evidence>
<evidence type="ECO:0000259" key="12">
    <source>
        <dbReference type="Pfam" id="PF01259"/>
    </source>
</evidence>
<keyword evidence="8 11" id="KW-0067">ATP-binding</keyword>
<dbReference type="SUPFAM" id="SSF56104">
    <property type="entry name" value="SAICAR synthase-like"/>
    <property type="match status" value="1"/>
</dbReference>
<dbReference type="InterPro" id="IPR018236">
    <property type="entry name" value="SAICAR_synthetase_CS"/>
</dbReference>
<evidence type="ECO:0000256" key="6">
    <source>
        <dbReference type="ARBA" id="ARBA00022741"/>
    </source>
</evidence>
<dbReference type="Gene3D" id="3.30.200.20">
    <property type="entry name" value="Phosphorylase Kinase, domain 1"/>
    <property type="match status" value="1"/>
</dbReference>
<dbReference type="GO" id="GO:0005737">
    <property type="term" value="C:cytoplasm"/>
    <property type="evidence" value="ECO:0007669"/>
    <property type="project" value="TreeGrafter"/>
</dbReference>
<evidence type="ECO:0000256" key="11">
    <source>
        <dbReference type="HAMAP-Rule" id="MF_00137"/>
    </source>
</evidence>
<dbReference type="EMBL" id="DWUW01000293">
    <property type="protein sequence ID" value="HJD32318.1"/>
    <property type="molecule type" value="Genomic_DNA"/>
</dbReference>
<comment type="caution">
    <text evidence="13">The sequence shown here is derived from an EMBL/GenBank/DDBJ whole genome shotgun (WGS) entry which is preliminary data.</text>
</comment>
<keyword evidence="7 11" id="KW-0658">Purine biosynthesis</keyword>
<dbReference type="CDD" id="cd01414">
    <property type="entry name" value="SAICAR_synt_Sc"/>
    <property type="match status" value="1"/>
</dbReference>
<evidence type="ECO:0000256" key="5">
    <source>
        <dbReference type="ARBA" id="ARBA00022598"/>
    </source>
</evidence>
<evidence type="ECO:0000313" key="14">
    <source>
        <dbReference type="Proteomes" id="UP000823851"/>
    </source>
</evidence>
<dbReference type="InterPro" id="IPR028923">
    <property type="entry name" value="SAICAR_synt/ADE2_N"/>
</dbReference>
<dbReference type="AlphaFoldDB" id="A0A9D2QZ15"/>
<evidence type="ECO:0000256" key="1">
    <source>
        <dbReference type="ARBA" id="ARBA00004672"/>
    </source>
</evidence>
<dbReference type="NCBIfam" id="TIGR00081">
    <property type="entry name" value="purC"/>
    <property type="match status" value="1"/>
</dbReference>
<gene>
    <name evidence="11" type="primary">purC</name>
    <name evidence="13" type="ORF">H9912_10315</name>
</gene>
<reference evidence="13" key="1">
    <citation type="journal article" date="2021" name="PeerJ">
        <title>Extensive microbial diversity within the chicken gut microbiome revealed by metagenomics and culture.</title>
        <authorList>
            <person name="Gilroy R."/>
            <person name="Ravi A."/>
            <person name="Getino M."/>
            <person name="Pursley I."/>
            <person name="Horton D.L."/>
            <person name="Alikhan N.F."/>
            <person name="Baker D."/>
            <person name="Gharbi K."/>
            <person name="Hall N."/>
            <person name="Watson M."/>
            <person name="Adriaenssens E.M."/>
            <person name="Foster-Nyarko E."/>
            <person name="Jarju S."/>
            <person name="Secka A."/>
            <person name="Antonio M."/>
            <person name="Oren A."/>
            <person name="Chaudhuri R.R."/>
            <person name="La Ragione R."/>
            <person name="Hildebrand F."/>
            <person name="Pallen M.J."/>
        </authorList>
    </citation>
    <scope>NUCLEOTIDE SEQUENCE</scope>
    <source>
        <strain evidence="13">ChiHjej8B7-25341</strain>
    </source>
</reference>
<dbReference type="NCBIfam" id="NF010568">
    <property type="entry name" value="PRK13961.1"/>
    <property type="match status" value="1"/>
</dbReference>
<dbReference type="PANTHER" id="PTHR43700:SF1">
    <property type="entry name" value="PHOSPHORIBOSYLAMINOIMIDAZOLE-SUCCINOCARBOXAMIDE SYNTHASE"/>
    <property type="match status" value="1"/>
</dbReference>
<dbReference type="Pfam" id="PF01259">
    <property type="entry name" value="SAICAR_synt"/>
    <property type="match status" value="1"/>
</dbReference>
<evidence type="ECO:0000256" key="9">
    <source>
        <dbReference type="ARBA" id="ARBA00030409"/>
    </source>
</evidence>
<dbReference type="GO" id="GO:0004639">
    <property type="term" value="F:phosphoribosylaminoimidazolesuccinocarboxamide synthase activity"/>
    <property type="evidence" value="ECO:0007669"/>
    <property type="project" value="UniProtKB-UniRule"/>
</dbReference>
<evidence type="ECO:0000256" key="7">
    <source>
        <dbReference type="ARBA" id="ARBA00022755"/>
    </source>
</evidence>
<feature type="domain" description="SAICAR synthetase/ADE2 N-terminal" evidence="12">
    <location>
        <begin position="4"/>
        <end position="250"/>
    </location>
</feature>
<dbReference type="HAMAP" id="MF_00137">
    <property type="entry name" value="SAICAR_synth"/>
    <property type="match status" value="1"/>
</dbReference>
<evidence type="ECO:0000256" key="3">
    <source>
        <dbReference type="ARBA" id="ARBA00012217"/>
    </source>
</evidence>
<sequence>MKKLISGKVRDVYDIGEDKLVIVSTDRISAFDVILNSTVRGKGIALNLISLYWFDYTRNIIPNHIISGRLSDMPAYFFQNPGQFCNRTVLVKKLSMLPYEFIVRGYMFGSMWKEYQSTGAFCGRTPQKAYCLAEKLTAPVVTPSIKNSTGHDEYISLEQLKNDLGKNEAERICEISLKLYEACLKQAEKNGIIIADTKFEFGYDSDGKLTLGDEIFTPDSSRFWALEDYHPGISPRSYDKQFVRDWLTEHGLNGVTPAPELPEEILNATIDIYRECCRRITGTDIF</sequence>
<proteinExistence type="inferred from homology"/>
<comment type="catalytic activity">
    <reaction evidence="10 11">
        <text>5-amino-1-(5-phospho-D-ribosyl)imidazole-4-carboxylate + L-aspartate + ATP = (2S)-2-[5-amino-1-(5-phospho-beta-D-ribosyl)imidazole-4-carboxamido]succinate + ADP + phosphate + 2 H(+)</text>
        <dbReference type="Rhea" id="RHEA:22628"/>
        <dbReference type="ChEBI" id="CHEBI:15378"/>
        <dbReference type="ChEBI" id="CHEBI:29991"/>
        <dbReference type="ChEBI" id="CHEBI:30616"/>
        <dbReference type="ChEBI" id="CHEBI:43474"/>
        <dbReference type="ChEBI" id="CHEBI:58443"/>
        <dbReference type="ChEBI" id="CHEBI:77657"/>
        <dbReference type="ChEBI" id="CHEBI:456216"/>
        <dbReference type="EC" id="6.3.2.6"/>
    </reaction>
</comment>